<evidence type="ECO:0000313" key="1">
    <source>
        <dbReference type="EMBL" id="UJO14081.1"/>
    </source>
</evidence>
<dbReference type="GeneID" id="71982403"/>
<name>A0A9Q8LB26_PASFU</name>
<evidence type="ECO:0000313" key="2">
    <source>
        <dbReference type="Proteomes" id="UP000756132"/>
    </source>
</evidence>
<dbReference type="EMBL" id="CP090164">
    <property type="protein sequence ID" value="UJO14081.1"/>
    <property type="molecule type" value="Genomic_DNA"/>
</dbReference>
<dbReference type="RefSeq" id="XP_047758447.1">
    <property type="nucleotide sequence ID" value="XM_047901673.1"/>
</dbReference>
<dbReference type="KEGG" id="ffu:CLAFUR5_02525"/>
<dbReference type="Proteomes" id="UP000756132">
    <property type="component" value="Chromosome 2"/>
</dbReference>
<reference evidence="1" key="1">
    <citation type="submission" date="2021-12" db="EMBL/GenBank/DDBJ databases">
        <authorList>
            <person name="Zaccaron A."/>
            <person name="Stergiopoulos I."/>
        </authorList>
    </citation>
    <scope>NUCLEOTIDE SEQUENCE</scope>
    <source>
        <strain evidence="1">Race5_Kim</strain>
    </source>
</reference>
<keyword evidence="2" id="KW-1185">Reference proteome</keyword>
<sequence>MTEAHENPDCQGYTSTIYKLPSSSFPPTICKSFNEDCVAEHFPTELEAYKRFEQAANGPPSSILKFHGLHSTIPHGLILSYAGNGAMWDYRWGEASSRTAKPSVGDWAGASIDGGESHSSYRLRYRLRDEDGVDLARKEGVTVRSGVFALGSVVYFMVMGEEVWVELEEPEGDKEVVRMIAAQEWPDVEGVVRGDVVRGCWEGRYRSTEEVGRAV</sequence>
<reference evidence="1" key="2">
    <citation type="journal article" date="2022" name="Microb. Genom.">
        <title>A chromosome-scale genome assembly of the tomato pathogen Cladosporium fulvum reveals a compartmentalized genome architecture and the presence of a dispensable chromosome.</title>
        <authorList>
            <person name="Zaccaron A.Z."/>
            <person name="Chen L.H."/>
            <person name="Samaras A."/>
            <person name="Stergiopoulos I."/>
        </authorList>
    </citation>
    <scope>NUCLEOTIDE SEQUENCE</scope>
    <source>
        <strain evidence="1">Race5_Kim</strain>
    </source>
</reference>
<gene>
    <name evidence="1" type="ORF">CLAFUR5_02525</name>
</gene>
<dbReference type="AlphaFoldDB" id="A0A9Q8LB26"/>
<accession>A0A9Q8LB26</accession>
<dbReference type="OrthoDB" id="1668230at2759"/>
<organism evidence="1 2">
    <name type="scientific">Passalora fulva</name>
    <name type="common">Tomato leaf mold</name>
    <name type="synonym">Cladosporium fulvum</name>
    <dbReference type="NCBI Taxonomy" id="5499"/>
    <lineage>
        <taxon>Eukaryota</taxon>
        <taxon>Fungi</taxon>
        <taxon>Dikarya</taxon>
        <taxon>Ascomycota</taxon>
        <taxon>Pezizomycotina</taxon>
        <taxon>Dothideomycetes</taxon>
        <taxon>Dothideomycetidae</taxon>
        <taxon>Mycosphaerellales</taxon>
        <taxon>Mycosphaerellaceae</taxon>
        <taxon>Fulvia</taxon>
    </lineage>
</organism>
<protein>
    <submittedName>
        <fullName evidence="1">Uncharacterized protein</fullName>
    </submittedName>
</protein>
<proteinExistence type="predicted"/>